<protein>
    <submittedName>
        <fullName evidence="2">Uncharacterized protein</fullName>
    </submittedName>
</protein>
<dbReference type="EMBL" id="DSUJ01000008">
    <property type="protein sequence ID" value="HFI91525.1"/>
    <property type="molecule type" value="Genomic_DNA"/>
</dbReference>
<keyword evidence="1" id="KW-0812">Transmembrane</keyword>
<feature type="transmembrane region" description="Helical" evidence="1">
    <location>
        <begin position="123"/>
        <end position="140"/>
    </location>
</feature>
<accession>A0A7V2ZKC6</accession>
<sequence length="150" mass="17749">MKKEIINSEFAKYFTLSFGSAGLFGFATIIYAIRGNELLLGLMGEELSSHFFNTTKQILFPNWFLYNLPDFLWLFSFNAFLLILWYKSKYSYILLIVTLLLAIALEFFQYFNIINGTFCPIDLQFYLLAFILSFLILIKLRSHRYENKYC</sequence>
<dbReference type="AlphaFoldDB" id="A0A7V2ZKC6"/>
<evidence type="ECO:0000313" key="2">
    <source>
        <dbReference type="EMBL" id="HFI91525.1"/>
    </source>
</evidence>
<reference evidence="2" key="1">
    <citation type="journal article" date="2020" name="mSystems">
        <title>Genome- and Community-Level Interaction Insights into Carbon Utilization and Element Cycling Functions of Hydrothermarchaeota in Hydrothermal Sediment.</title>
        <authorList>
            <person name="Zhou Z."/>
            <person name="Liu Y."/>
            <person name="Xu W."/>
            <person name="Pan J."/>
            <person name="Luo Z.H."/>
            <person name="Li M."/>
        </authorList>
    </citation>
    <scope>NUCLEOTIDE SEQUENCE [LARGE SCALE GENOMIC DNA]</scope>
    <source>
        <strain evidence="2">SpSt-479</strain>
    </source>
</reference>
<proteinExistence type="predicted"/>
<feature type="transmembrane region" description="Helical" evidence="1">
    <location>
        <begin position="92"/>
        <end position="111"/>
    </location>
</feature>
<name>A0A7V2ZKC6_9BACT</name>
<keyword evidence="1" id="KW-1133">Transmembrane helix</keyword>
<feature type="transmembrane region" description="Helical" evidence="1">
    <location>
        <begin position="12"/>
        <end position="33"/>
    </location>
</feature>
<gene>
    <name evidence="2" type="ORF">ENS31_08375</name>
</gene>
<organism evidence="2">
    <name type="scientific">Ignavibacterium album</name>
    <dbReference type="NCBI Taxonomy" id="591197"/>
    <lineage>
        <taxon>Bacteria</taxon>
        <taxon>Pseudomonadati</taxon>
        <taxon>Ignavibacteriota</taxon>
        <taxon>Ignavibacteria</taxon>
        <taxon>Ignavibacteriales</taxon>
        <taxon>Ignavibacteriaceae</taxon>
        <taxon>Ignavibacterium</taxon>
    </lineage>
</organism>
<keyword evidence="1" id="KW-0472">Membrane</keyword>
<evidence type="ECO:0000256" key="1">
    <source>
        <dbReference type="SAM" id="Phobius"/>
    </source>
</evidence>
<comment type="caution">
    <text evidence="2">The sequence shown here is derived from an EMBL/GenBank/DDBJ whole genome shotgun (WGS) entry which is preliminary data.</text>
</comment>
<feature type="transmembrane region" description="Helical" evidence="1">
    <location>
        <begin position="63"/>
        <end position="85"/>
    </location>
</feature>